<proteinExistence type="predicted"/>
<reference evidence="2 3" key="1">
    <citation type="submission" date="2017-04" db="EMBL/GenBank/DDBJ databases">
        <authorList>
            <person name="Afonso C.L."/>
            <person name="Miller P.J."/>
            <person name="Scott M.A."/>
            <person name="Spackman E."/>
            <person name="Goraichik I."/>
            <person name="Dimitrov K.M."/>
            <person name="Suarez D.L."/>
            <person name="Swayne D.E."/>
        </authorList>
    </citation>
    <scope>NUCLEOTIDE SEQUENCE [LARGE SCALE GENOMIC DNA]</scope>
    <source>
        <strain evidence="2 3">ToBE</strain>
    </source>
</reference>
<dbReference type="AlphaFoldDB" id="A0A1W1VZD2"/>
<evidence type="ECO:0000256" key="1">
    <source>
        <dbReference type="SAM" id="Phobius"/>
    </source>
</evidence>
<dbReference type="STRING" id="698762.SAMN00808754_2443"/>
<organism evidence="2 3">
    <name type="scientific">Thermanaeromonas toyohensis ToBE</name>
    <dbReference type="NCBI Taxonomy" id="698762"/>
    <lineage>
        <taxon>Bacteria</taxon>
        <taxon>Bacillati</taxon>
        <taxon>Bacillota</taxon>
        <taxon>Clostridia</taxon>
        <taxon>Neomoorellales</taxon>
        <taxon>Neomoorellaceae</taxon>
        <taxon>Thermanaeromonas</taxon>
    </lineage>
</organism>
<dbReference type="RefSeq" id="WP_084665992.1">
    <property type="nucleotide sequence ID" value="NZ_LT838272.1"/>
</dbReference>
<keyword evidence="1" id="KW-0812">Transmembrane</keyword>
<dbReference type="EMBL" id="LT838272">
    <property type="protein sequence ID" value="SMB98610.1"/>
    <property type="molecule type" value="Genomic_DNA"/>
</dbReference>
<keyword evidence="3" id="KW-1185">Reference proteome</keyword>
<dbReference type="NCBIfam" id="TIGR02532">
    <property type="entry name" value="IV_pilin_GFxxxE"/>
    <property type="match status" value="1"/>
</dbReference>
<keyword evidence="1" id="KW-1133">Transmembrane helix</keyword>
<feature type="transmembrane region" description="Helical" evidence="1">
    <location>
        <begin position="13"/>
        <end position="33"/>
    </location>
</feature>
<accession>A0A1W1VZD2</accession>
<evidence type="ECO:0000313" key="2">
    <source>
        <dbReference type="EMBL" id="SMB98610.1"/>
    </source>
</evidence>
<evidence type="ECO:0000313" key="3">
    <source>
        <dbReference type="Proteomes" id="UP000192569"/>
    </source>
</evidence>
<gene>
    <name evidence="2" type="ORF">SAMN00808754_2443</name>
</gene>
<name>A0A1W1VZD2_9FIRM</name>
<protein>
    <submittedName>
        <fullName evidence="2">Prepilin-type N-terminal cleavage/methylation domain-containing protein</fullName>
    </submittedName>
</protein>
<keyword evidence="1" id="KW-0472">Membrane</keyword>
<sequence length="126" mass="14133">MSKLERGFTLLEVVVSVAILLVALVPLVDYLVLATRWSASSQEDVTALMLAQGKIEEIKKKPFEEVRNEPGNPQDPPITFIENPSFSYRVSVQEAGRYLKTVTVTVFYEDVSGPREMSLTADKGWR</sequence>
<dbReference type="Pfam" id="PF07963">
    <property type="entry name" value="N_methyl"/>
    <property type="match status" value="1"/>
</dbReference>
<dbReference type="InterPro" id="IPR012902">
    <property type="entry name" value="N_methyl_site"/>
</dbReference>
<dbReference type="Proteomes" id="UP000192569">
    <property type="component" value="Chromosome I"/>
</dbReference>